<dbReference type="Pfam" id="PF03465">
    <property type="entry name" value="eRF1_3"/>
    <property type="match status" value="1"/>
</dbReference>
<organism evidence="11 12">
    <name type="scientific">Candidatus Iainarchaeum sp</name>
    <dbReference type="NCBI Taxonomy" id="3101447"/>
    <lineage>
        <taxon>Archaea</taxon>
        <taxon>Candidatus Iainarchaeota</taxon>
        <taxon>Candidatus Iainarchaeia</taxon>
        <taxon>Candidatus Iainarchaeales</taxon>
        <taxon>Candidatus Iainarchaeaceae</taxon>
        <taxon>Candidatus Iainarchaeum</taxon>
    </lineage>
</organism>
<evidence type="ECO:0000256" key="9">
    <source>
        <dbReference type="HAMAP-Rule" id="MF_00424"/>
    </source>
</evidence>
<dbReference type="InterPro" id="IPR004403">
    <property type="entry name" value="Peptide_chain-rel_eRF1/aRF1"/>
</dbReference>
<accession>A0A497JG19</accession>
<keyword evidence="6 9" id="KW-0963">Cytoplasm</keyword>
<comment type="similarity">
    <text evidence="3 9">Belongs to the eukaryotic release factor 1 family.</text>
</comment>
<comment type="subcellular location">
    <subcellularLocation>
        <location evidence="2 9">Cytoplasm</location>
    </subcellularLocation>
</comment>
<sequence length="412" mass="46856">MKRKIIEEISDAELNLFNKKLRKLKSFKGSGTELISLYIPYGTDRSSVMSQLINERSQSSNIKDPNTRKNVQGALKKIINLLKQIDFNIPKNGLAIFCGNISKQEGKSNIKLFTVVPIKRLETKLYWCDSEFNLEPLEEMGKPTEIYGILVMDKNEATIALLKGKKYEIVGKFRSNVAGKIRAGGQSAKRFEHLREEAEYNFYKKIAEAMNKALVPYIDKIKGIIIAGPGMTKETFLEKELLDYRLKEKILGTVSTAYTDEYGVKETIERSKDLLKHTEIIREKEIVNEFMKHVIKTGLATYGEKETIEALELGKVAVLLLSEKLNKTANYFECPHCGHKETVITNENEEVQLNCKKCGSAMELVEEKDYIELLMEKAKVVGAQTRIISTETEEGEKFWKIFGGIGAILRFK</sequence>
<dbReference type="AlphaFoldDB" id="A0A497JG19"/>
<evidence type="ECO:0000256" key="1">
    <source>
        <dbReference type="ARBA" id="ARBA00002832"/>
    </source>
</evidence>
<dbReference type="SMART" id="SM01194">
    <property type="entry name" value="eRF1_1"/>
    <property type="match status" value="1"/>
</dbReference>
<dbReference type="InterPro" id="IPR005141">
    <property type="entry name" value="eRF1_2"/>
</dbReference>
<dbReference type="InterPro" id="IPR029064">
    <property type="entry name" value="Ribosomal_eL30-like_sf"/>
</dbReference>
<evidence type="ECO:0000256" key="6">
    <source>
        <dbReference type="ARBA" id="ARBA00022490"/>
    </source>
</evidence>
<dbReference type="Gene3D" id="3.30.420.60">
    <property type="entry name" value="eRF1 domain 2"/>
    <property type="match status" value="1"/>
</dbReference>
<evidence type="ECO:0000313" key="11">
    <source>
        <dbReference type="EMBL" id="RLG69771.1"/>
    </source>
</evidence>
<dbReference type="SUPFAM" id="SSF53137">
    <property type="entry name" value="Translational machinery components"/>
    <property type="match status" value="1"/>
</dbReference>
<dbReference type="GO" id="GO:0005737">
    <property type="term" value="C:cytoplasm"/>
    <property type="evidence" value="ECO:0007669"/>
    <property type="project" value="UniProtKB-SubCell"/>
</dbReference>
<protein>
    <recommendedName>
        <fullName evidence="5 9">Peptide chain release factor subunit 1</fullName>
    </recommendedName>
    <alternativeName>
        <fullName evidence="8 9">Translation termination factor aRF1</fullName>
    </alternativeName>
</protein>
<comment type="caution">
    <text evidence="11">The sequence shown here is derived from an EMBL/GenBank/DDBJ whole genome shotgun (WGS) entry which is preliminary data.</text>
</comment>
<dbReference type="Pfam" id="PF03463">
    <property type="entry name" value="eRF1_1"/>
    <property type="match status" value="1"/>
</dbReference>
<dbReference type="FunFam" id="3.30.1330.30:FF:000032">
    <property type="entry name" value="Eukaryotic peptide chain release factor subunit 1"/>
    <property type="match status" value="1"/>
</dbReference>
<dbReference type="FunFam" id="3.30.420.60:FF:000003">
    <property type="entry name" value="Peptide chain release factor subunit 1"/>
    <property type="match status" value="1"/>
</dbReference>
<dbReference type="InterPro" id="IPR042226">
    <property type="entry name" value="eFR1_2_sf"/>
</dbReference>
<evidence type="ECO:0000256" key="2">
    <source>
        <dbReference type="ARBA" id="ARBA00004496"/>
    </source>
</evidence>
<feature type="domain" description="eRF1/Pelota-like N-terminal" evidence="10">
    <location>
        <begin position="7"/>
        <end position="142"/>
    </location>
</feature>
<proteinExistence type="inferred from homology"/>
<dbReference type="EMBL" id="QMWO01000048">
    <property type="protein sequence ID" value="RLG69771.1"/>
    <property type="molecule type" value="Genomic_DNA"/>
</dbReference>
<dbReference type="Pfam" id="PF03464">
    <property type="entry name" value="eRF1_2"/>
    <property type="match status" value="1"/>
</dbReference>
<evidence type="ECO:0000313" key="12">
    <source>
        <dbReference type="Proteomes" id="UP000277633"/>
    </source>
</evidence>
<evidence type="ECO:0000256" key="4">
    <source>
        <dbReference type="ARBA" id="ARBA00011520"/>
    </source>
</evidence>
<name>A0A497JG19_9ARCH</name>
<dbReference type="GO" id="GO:0016149">
    <property type="term" value="F:translation release factor activity, codon specific"/>
    <property type="evidence" value="ECO:0007669"/>
    <property type="project" value="UniProtKB-UniRule"/>
</dbReference>
<dbReference type="Gene3D" id="3.30.1330.30">
    <property type="match status" value="1"/>
</dbReference>
<dbReference type="InterPro" id="IPR020918">
    <property type="entry name" value="Peptide_chain-rel_aRF1"/>
</dbReference>
<dbReference type="InterPro" id="IPR005142">
    <property type="entry name" value="eRF1_3"/>
</dbReference>
<dbReference type="NCBIfam" id="TIGR03676">
    <property type="entry name" value="aRF1_eRF1"/>
    <property type="match status" value="1"/>
</dbReference>
<keyword evidence="7 9" id="KW-0648">Protein biosynthesis</keyword>
<reference evidence="11 12" key="1">
    <citation type="submission" date="2018-06" db="EMBL/GenBank/DDBJ databases">
        <title>Extensive metabolic versatility and redundancy in microbially diverse, dynamic hydrothermal sediments.</title>
        <authorList>
            <person name="Dombrowski N."/>
            <person name="Teske A."/>
            <person name="Baker B.J."/>
        </authorList>
    </citation>
    <scope>NUCLEOTIDE SEQUENCE [LARGE SCALE GENOMIC DNA]</scope>
    <source>
        <strain evidence="11">B9_G13</strain>
    </source>
</reference>
<comment type="function">
    <text evidence="1 9">Directs the termination of nascent peptide synthesis (translation) in response to the termination codons UAA, UAG and UGA.</text>
</comment>
<evidence type="ECO:0000256" key="7">
    <source>
        <dbReference type="ARBA" id="ARBA00022917"/>
    </source>
</evidence>
<dbReference type="PANTHER" id="PTHR10113">
    <property type="entry name" value="PEPTIDE CHAIN RELEASE FACTOR SUBUNIT 1"/>
    <property type="match status" value="1"/>
</dbReference>
<dbReference type="Proteomes" id="UP000277633">
    <property type="component" value="Unassembled WGS sequence"/>
</dbReference>
<dbReference type="InterPro" id="IPR024049">
    <property type="entry name" value="eRF1_1_sf"/>
</dbReference>
<dbReference type="SUPFAM" id="SSF55315">
    <property type="entry name" value="L30e-like"/>
    <property type="match status" value="1"/>
</dbReference>
<evidence type="ECO:0000256" key="3">
    <source>
        <dbReference type="ARBA" id="ARBA00005326"/>
    </source>
</evidence>
<dbReference type="HAMAP" id="MF_00424">
    <property type="entry name" value="Rel_fact_arch_1"/>
    <property type="match status" value="1"/>
</dbReference>
<evidence type="ECO:0000256" key="8">
    <source>
        <dbReference type="ARBA" id="ARBA00031168"/>
    </source>
</evidence>
<dbReference type="SUPFAM" id="SSF55481">
    <property type="entry name" value="N-terminal domain of eukaryotic peptide chain release factor subunit 1, ERF1"/>
    <property type="match status" value="1"/>
</dbReference>
<comment type="subunit">
    <text evidence="4 9">Heterodimer of two subunits, one of which binds GTP.</text>
</comment>
<evidence type="ECO:0000256" key="5">
    <source>
        <dbReference type="ARBA" id="ARBA00019723"/>
    </source>
</evidence>
<dbReference type="Gene3D" id="3.30.960.10">
    <property type="entry name" value="eRF1 domain 1"/>
    <property type="match status" value="1"/>
</dbReference>
<evidence type="ECO:0000259" key="10">
    <source>
        <dbReference type="SMART" id="SM01194"/>
    </source>
</evidence>
<dbReference type="InterPro" id="IPR005140">
    <property type="entry name" value="eRF1_Pelota-like_N"/>
</dbReference>
<gene>
    <name evidence="9 11" type="primary">prf1</name>
    <name evidence="11" type="ORF">DRO07_01670</name>
</gene>